<evidence type="ECO:0000256" key="1">
    <source>
        <dbReference type="SAM" id="MobiDB-lite"/>
    </source>
</evidence>
<feature type="region of interest" description="Disordered" evidence="1">
    <location>
        <begin position="192"/>
        <end position="333"/>
    </location>
</feature>
<reference evidence="2 3" key="1">
    <citation type="submission" date="2017-12" db="EMBL/GenBank/DDBJ databases">
        <title>Draft genome sequence of Ralstonia pickettii 52.</title>
        <authorList>
            <person name="Zheng B."/>
        </authorList>
    </citation>
    <scope>NUCLEOTIDE SEQUENCE [LARGE SCALE GENOMIC DNA]</scope>
    <source>
        <strain evidence="2 3">52</strain>
    </source>
</reference>
<evidence type="ECO:0000313" key="2">
    <source>
        <dbReference type="EMBL" id="PLC41914.1"/>
    </source>
</evidence>
<gene>
    <name evidence="2" type="ORF">C0Q88_15005</name>
</gene>
<dbReference type="AlphaFoldDB" id="A0A2N4TQD6"/>
<accession>A0A2N4TQD6</accession>
<dbReference type="OrthoDB" id="8929865at2"/>
<organism evidence="2 3">
    <name type="scientific">Ralstonia pickettii</name>
    <name type="common">Burkholderia pickettii</name>
    <dbReference type="NCBI Taxonomy" id="329"/>
    <lineage>
        <taxon>Bacteria</taxon>
        <taxon>Pseudomonadati</taxon>
        <taxon>Pseudomonadota</taxon>
        <taxon>Betaproteobacteria</taxon>
        <taxon>Burkholderiales</taxon>
        <taxon>Burkholderiaceae</taxon>
        <taxon>Ralstonia</taxon>
    </lineage>
</organism>
<sequence>MPDQPSNSGSSDLLRALGADLSTHPGVLSERERELLASLVAQLKTQTTDPSVGNAIHTALTNTLGKRASDVLGAAIASHLLGGASRVPVHVNPAAGPVVAHPVAPVVSEPGIFGPVAPSPVGPVANDPSGGPWVWPPLNPPPLFPPSIAPIPPNPGPGPVPVPIPIPVDPQPVPVPGVPPWFPIPVPPSLPPDDPFFPHGPQPIFPPIPLGDPGVPPPPEPIDPGDPQPVDPGWPGDPQPGEPGNPEPVDPGEPGPVGPVGPGDPGDPGGPGPVGPGEPTGPINPGPVDPGGPGPVDPGSPGDPGPVDPGPSDPGAPEPGPSDPEGRWNGVLDPGALESIIDQFASVAVLQQVAGVVAAAGARFETQVVYTRSIEASETLAPAPVRIQVLRDTPQVDKLLVGPVERALPGAARRLAPRARQVGRIRVSVLALQPGTSTRIDLANQPAHANDVVLVATLGSTGTANASLRMLRGPLRLAGVDPRRGQIVVPLSTGRAVVVPALRPAEIVAPAGAHARPLLVAIVLAELSVK</sequence>
<feature type="compositionally biased region" description="Pro residues" evidence="1">
    <location>
        <begin position="192"/>
        <end position="259"/>
    </location>
</feature>
<feature type="compositionally biased region" description="Pro residues" evidence="1">
    <location>
        <begin position="282"/>
        <end position="322"/>
    </location>
</feature>
<name>A0A2N4TQD6_RALPI</name>
<proteinExistence type="predicted"/>
<evidence type="ECO:0000313" key="3">
    <source>
        <dbReference type="Proteomes" id="UP000234456"/>
    </source>
</evidence>
<comment type="caution">
    <text evidence="2">The sequence shown here is derived from an EMBL/GenBank/DDBJ whole genome shotgun (WGS) entry which is preliminary data.</text>
</comment>
<dbReference type="Proteomes" id="UP000234456">
    <property type="component" value="Unassembled WGS sequence"/>
</dbReference>
<dbReference type="EMBL" id="PKQE01000003">
    <property type="protein sequence ID" value="PLC41914.1"/>
    <property type="molecule type" value="Genomic_DNA"/>
</dbReference>
<protein>
    <submittedName>
        <fullName evidence="2">Uncharacterized protein</fullName>
    </submittedName>
</protein>
<dbReference type="RefSeq" id="WP_102066285.1">
    <property type="nucleotide sequence ID" value="NZ_PKQE01000003.1"/>
</dbReference>